<evidence type="ECO:0000256" key="12">
    <source>
        <dbReference type="ARBA" id="ARBA00049954"/>
    </source>
</evidence>
<dbReference type="GO" id="GO:0009088">
    <property type="term" value="P:threonine biosynthetic process"/>
    <property type="evidence" value="ECO:0007669"/>
    <property type="project" value="UniProtKB-UniRule"/>
</dbReference>
<dbReference type="EMBL" id="PVXQ01000017">
    <property type="protein sequence ID" value="PRR82331.1"/>
    <property type="molecule type" value="Genomic_DNA"/>
</dbReference>
<feature type="domain" description="GHMP kinase N-terminal" evidence="14">
    <location>
        <begin position="53"/>
        <end position="136"/>
    </location>
</feature>
<dbReference type="Gene3D" id="3.30.70.890">
    <property type="entry name" value="GHMP kinase, C-terminal domain"/>
    <property type="match status" value="1"/>
</dbReference>
<reference evidence="16 17" key="1">
    <citation type="submission" date="2018-03" db="EMBL/GenBank/DDBJ databases">
        <title>Genome sequence of Clostridium vincentii DSM 10228.</title>
        <authorList>
            <person name="Poehlein A."/>
            <person name="Daniel R."/>
        </authorList>
    </citation>
    <scope>NUCLEOTIDE SEQUENCE [LARGE SCALE GENOMIC DNA]</scope>
    <source>
        <strain evidence="16 17">DSM 10228</strain>
    </source>
</reference>
<dbReference type="EC" id="2.7.1.39" evidence="3 13"/>
<evidence type="ECO:0000256" key="1">
    <source>
        <dbReference type="ARBA" id="ARBA00005015"/>
    </source>
</evidence>
<keyword evidence="5 13" id="KW-0028">Amino-acid biosynthesis</keyword>
<evidence type="ECO:0000256" key="9">
    <source>
        <dbReference type="ARBA" id="ARBA00022777"/>
    </source>
</evidence>
<dbReference type="InterPro" id="IPR006204">
    <property type="entry name" value="GHMP_kinase_N_dom"/>
</dbReference>
<evidence type="ECO:0000256" key="4">
    <source>
        <dbReference type="ARBA" id="ARBA00017858"/>
    </source>
</evidence>
<evidence type="ECO:0000256" key="5">
    <source>
        <dbReference type="ARBA" id="ARBA00022605"/>
    </source>
</evidence>
<evidence type="ECO:0000259" key="15">
    <source>
        <dbReference type="Pfam" id="PF08544"/>
    </source>
</evidence>
<dbReference type="PIRSF" id="PIRSF000676">
    <property type="entry name" value="Homoser_kin"/>
    <property type="match status" value="1"/>
</dbReference>
<accession>A0A2T0BEL0</accession>
<dbReference type="InterPro" id="IPR006203">
    <property type="entry name" value="GHMP_knse_ATP-bd_CS"/>
</dbReference>
<dbReference type="Gene3D" id="3.30.230.10">
    <property type="match status" value="1"/>
</dbReference>
<keyword evidence="17" id="KW-1185">Reference proteome</keyword>
<comment type="subcellular location">
    <subcellularLocation>
        <location evidence="13">Cytoplasm</location>
    </subcellularLocation>
</comment>
<evidence type="ECO:0000313" key="17">
    <source>
        <dbReference type="Proteomes" id="UP000239471"/>
    </source>
</evidence>
<gene>
    <name evidence="13 16" type="primary">thrB</name>
    <name evidence="16" type="ORF">CLVI_18370</name>
</gene>
<keyword evidence="10 13" id="KW-0067">ATP-binding</keyword>
<proteinExistence type="inferred from homology"/>
<dbReference type="GO" id="GO:0004413">
    <property type="term" value="F:homoserine kinase activity"/>
    <property type="evidence" value="ECO:0007669"/>
    <property type="project" value="UniProtKB-UniRule"/>
</dbReference>
<keyword evidence="6 13" id="KW-0808">Transferase</keyword>
<comment type="pathway">
    <text evidence="1 13">Amino-acid biosynthesis; L-threonine biosynthesis; L-threonine from L-aspartate: step 4/5.</text>
</comment>
<comment type="caution">
    <text evidence="16">The sequence shown here is derived from an EMBL/GenBank/DDBJ whole genome shotgun (WGS) entry which is preliminary data.</text>
</comment>
<dbReference type="Pfam" id="PF00288">
    <property type="entry name" value="GHMP_kinases_N"/>
    <property type="match status" value="1"/>
</dbReference>
<sequence>MIKVRVPATSANMGPGFDSIGIALNIYNVFGFKETEDGLTFKGVPEEFCNEDNVVYEAMMKCFDRGGYSPRGLEISTLIQDVPVSRGLGSSSTCIVGGLVGANEIMGKRFSQDEILEMAVEMEGHPDNVAPALLGGLVVAIIEEGKVYYETINVHENIKFVPIIPDFRLSTKEAREVLPDKISLKDGVYNVGRAALLVAAMTSGKTELLKFACKDAFHENYRSELIEGFEEVKSEAYRVGAMASYLSGAGPTIMTMISENQVGFSNKIKEFLQTKGLSWTLHELSIDAVGAIVMEGEK</sequence>
<dbReference type="InterPro" id="IPR014721">
    <property type="entry name" value="Ribsml_uS5_D2-typ_fold_subgr"/>
</dbReference>
<dbReference type="InterPro" id="IPR036554">
    <property type="entry name" value="GHMP_kinase_C_sf"/>
</dbReference>
<dbReference type="PROSITE" id="PS00627">
    <property type="entry name" value="GHMP_KINASES_ATP"/>
    <property type="match status" value="1"/>
</dbReference>
<feature type="domain" description="GHMP kinase C-terminal" evidence="15">
    <location>
        <begin position="212"/>
        <end position="261"/>
    </location>
</feature>
<evidence type="ECO:0000256" key="8">
    <source>
        <dbReference type="ARBA" id="ARBA00022741"/>
    </source>
</evidence>
<dbReference type="HAMAP" id="MF_00384">
    <property type="entry name" value="Homoser_kinase"/>
    <property type="match status" value="1"/>
</dbReference>
<evidence type="ECO:0000256" key="2">
    <source>
        <dbReference type="ARBA" id="ARBA00007370"/>
    </source>
</evidence>
<evidence type="ECO:0000256" key="6">
    <source>
        <dbReference type="ARBA" id="ARBA00022679"/>
    </source>
</evidence>
<dbReference type="InterPro" id="IPR000870">
    <property type="entry name" value="Homoserine_kinase"/>
</dbReference>
<evidence type="ECO:0000256" key="11">
    <source>
        <dbReference type="ARBA" id="ARBA00049375"/>
    </source>
</evidence>
<keyword evidence="9 13" id="KW-0418">Kinase</keyword>
<dbReference type="RefSeq" id="WP_106059812.1">
    <property type="nucleotide sequence ID" value="NZ_PVXQ01000017.1"/>
</dbReference>
<keyword evidence="13" id="KW-0963">Cytoplasm</keyword>
<evidence type="ECO:0000256" key="10">
    <source>
        <dbReference type="ARBA" id="ARBA00022840"/>
    </source>
</evidence>
<dbReference type="PANTHER" id="PTHR20861">
    <property type="entry name" value="HOMOSERINE/4-DIPHOSPHOCYTIDYL-2-C-METHYL-D-ERYTHRITOL KINASE"/>
    <property type="match status" value="1"/>
</dbReference>
<protein>
    <recommendedName>
        <fullName evidence="4 13">Homoserine kinase</fullName>
        <shortName evidence="13">HK</shortName>
        <shortName evidence="13">HSK</shortName>
        <ecNumber evidence="3 13">2.7.1.39</ecNumber>
    </recommendedName>
</protein>
<evidence type="ECO:0000256" key="7">
    <source>
        <dbReference type="ARBA" id="ARBA00022697"/>
    </source>
</evidence>
<dbReference type="SUPFAM" id="SSF54211">
    <property type="entry name" value="Ribosomal protein S5 domain 2-like"/>
    <property type="match status" value="1"/>
</dbReference>
<dbReference type="Pfam" id="PF08544">
    <property type="entry name" value="GHMP_kinases_C"/>
    <property type="match status" value="1"/>
</dbReference>
<dbReference type="GO" id="GO:0005524">
    <property type="term" value="F:ATP binding"/>
    <property type="evidence" value="ECO:0007669"/>
    <property type="project" value="UniProtKB-UniRule"/>
</dbReference>
<dbReference type="SUPFAM" id="SSF55060">
    <property type="entry name" value="GHMP Kinase, C-terminal domain"/>
    <property type="match status" value="1"/>
</dbReference>
<keyword evidence="7 13" id="KW-0791">Threonine biosynthesis</keyword>
<dbReference type="AlphaFoldDB" id="A0A2T0BEL0"/>
<dbReference type="OrthoDB" id="9769912at2"/>
<keyword evidence="8 13" id="KW-0547">Nucleotide-binding</keyword>
<evidence type="ECO:0000256" key="13">
    <source>
        <dbReference type="HAMAP-Rule" id="MF_00384"/>
    </source>
</evidence>
<feature type="binding site" evidence="13">
    <location>
        <begin position="83"/>
        <end position="93"/>
    </location>
    <ligand>
        <name>ATP</name>
        <dbReference type="ChEBI" id="CHEBI:30616"/>
    </ligand>
</feature>
<organism evidence="16 17">
    <name type="scientific">Clostridium vincentii</name>
    <dbReference type="NCBI Taxonomy" id="52704"/>
    <lineage>
        <taxon>Bacteria</taxon>
        <taxon>Bacillati</taxon>
        <taxon>Bacillota</taxon>
        <taxon>Clostridia</taxon>
        <taxon>Eubacteriales</taxon>
        <taxon>Clostridiaceae</taxon>
        <taxon>Clostridium</taxon>
    </lineage>
</organism>
<dbReference type="UniPathway" id="UPA00050">
    <property type="reaction ID" value="UER00064"/>
</dbReference>
<comment type="catalytic activity">
    <reaction evidence="11 13">
        <text>L-homoserine + ATP = O-phospho-L-homoserine + ADP + H(+)</text>
        <dbReference type="Rhea" id="RHEA:13985"/>
        <dbReference type="ChEBI" id="CHEBI:15378"/>
        <dbReference type="ChEBI" id="CHEBI:30616"/>
        <dbReference type="ChEBI" id="CHEBI:57476"/>
        <dbReference type="ChEBI" id="CHEBI:57590"/>
        <dbReference type="ChEBI" id="CHEBI:456216"/>
        <dbReference type="EC" id="2.7.1.39"/>
    </reaction>
</comment>
<comment type="similarity">
    <text evidence="2 13">Belongs to the GHMP kinase family. Homoserine kinase subfamily.</text>
</comment>
<evidence type="ECO:0000259" key="14">
    <source>
        <dbReference type="Pfam" id="PF00288"/>
    </source>
</evidence>
<evidence type="ECO:0000313" key="16">
    <source>
        <dbReference type="EMBL" id="PRR82331.1"/>
    </source>
</evidence>
<comment type="function">
    <text evidence="12 13">Catalyzes the ATP-dependent phosphorylation of L-homoserine to L-homoserine phosphate.</text>
</comment>
<dbReference type="Proteomes" id="UP000239471">
    <property type="component" value="Unassembled WGS sequence"/>
</dbReference>
<dbReference type="InterPro" id="IPR013750">
    <property type="entry name" value="GHMP_kinase_C_dom"/>
</dbReference>
<dbReference type="InterPro" id="IPR020568">
    <property type="entry name" value="Ribosomal_Su5_D2-typ_SF"/>
</dbReference>
<dbReference type="NCBIfam" id="TIGR00191">
    <property type="entry name" value="thrB"/>
    <property type="match status" value="1"/>
</dbReference>
<name>A0A2T0BEL0_9CLOT</name>
<evidence type="ECO:0000256" key="3">
    <source>
        <dbReference type="ARBA" id="ARBA00012078"/>
    </source>
</evidence>
<dbReference type="GO" id="GO:0005737">
    <property type="term" value="C:cytoplasm"/>
    <property type="evidence" value="ECO:0007669"/>
    <property type="project" value="UniProtKB-SubCell"/>
</dbReference>
<dbReference type="PANTHER" id="PTHR20861:SF1">
    <property type="entry name" value="HOMOSERINE KINASE"/>
    <property type="match status" value="1"/>
</dbReference>
<dbReference type="PRINTS" id="PR00958">
    <property type="entry name" value="HOMSERKINASE"/>
</dbReference>